<reference evidence="2 3" key="1">
    <citation type="submission" date="2020-08" db="EMBL/GenBank/DDBJ databases">
        <title>Sequencing the genomes of 1000 actinobacteria strains.</title>
        <authorList>
            <person name="Klenk H.-P."/>
        </authorList>
    </citation>
    <scope>NUCLEOTIDE SEQUENCE [LARGE SCALE GENOMIC DNA]</scope>
    <source>
        <strain evidence="2 3">DSM 43150</strain>
    </source>
</reference>
<comment type="caution">
    <text evidence="2">The sequence shown here is derived from an EMBL/GenBank/DDBJ whole genome shotgun (WGS) entry which is preliminary data.</text>
</comment>
<dbReference type="PANTHER" id="PTHR43377">
    <property type="entry name" value="BILIVERDIN REDUCTASE A"/>
    <property type="match status" value="1"/>
</dbReference>
<gene>
    <name evidence="1" type="ORF">Alo02nite_63910</name>
    <name evidence="2" type="ORF">BJ964_005080</name>
</gene>
<dbReference type="EMBL" id="BOMP01000107">
    <property type="protein sequence ID" value="GIE43493.1"/>
    <property type="molecule type" value="Genomic_DNA"/>
</dbReference>
<evidence type="ECO:0000313" key="3">
    <source>
        <dbReference type="Proteomes" id="UP000590511"/>
    </source>
</evidence>
<evidence type="ECO:0000313" key="1">
    <source>
        <dbReference type="EMBL" id="GIE43493.1"/>
    </source>
</evidence>
<dbReference type="EMBL" id="JACHNC010000001">
    <property type="protein sequence ID" value="MBB4750919.1"/>
    <property type="molecule type" value="Genomic_DNA"/>
</dbReference>
<sequence>MFHVLIIGFGRSGHGLHLPVLRRLREGRHAGLFTGAPIVVHDPYAPAPAPEPDLRSLADLATAPAVAPPDETVVHLCTPPEVRVRVLRELAARGYRRFLVEKPVATDEASAEQILDLRRRLGLHLVVVAPWLASTLTAGLRRLVTDGTLGTLSRIDILQTKPRLGRTLRGDGHPTALDVEVPHSTGVALRLAGPARLVDAGWTDMRAGDQVVPRMGTGRLTLAHATGARTHIFTDLTSPIRERRITLTFTGGQAVGFYPSSETDHYAHLRTSGLAHPGARQMFVDDSLTEFMLRAYTAFRDETDHELDLLLNMDVVRLISAAKTRITAAEQATRPPTLAGTSHG</sequence>
<dbReference type="SUPFAM" id="SSF51735">
    <property type="entry name" value="NAD(P)-binding Rossmann-fold domains"/>
    <property type="match status" value="1"/>
</dbReference>
<evidence type="ECO:0000313" key="4">
    <source>
        <dbReference type="Proteomes" id="UP000631312"/>
    </source>
</evidence>
<dbReference type="Proteomes" id="UP000631312">
    <property type="component" value="Unassembled WGS sequence"/>
</dbReference>
<dbReference type="Proteomes" id="UP000590511">
    <property type="component" value="Unassembled WGS sequence"/>
</dbReference>
<dbReference type="RefSeq" id="WP_188123026.1">
    <property type="nucleotide sequence ID" value="NZ_BOMP01000107.1"/>
</dbReference>
<evidence type="ECO:0000313" key="2">
    <source>
        <dbReference type="EMBL" id="MBB4750919.1"/>
    </source>
</evidence>
<reference evidence="1 4" key="2">
    <citation type="submission" date="2021-01" db="EMBL/GenBank/DDBJ databases">
        <title>Whole genome shotgun sequence of Actinoplanes lobatus NBRC 12513.</title>
        <authorList>
            <person name="Komaki H."/>
            <person name="Tamura T."/>
        </authorList>
    </citation>
    <scope>NUCLEOTIDE SEQUENCE [LARGE SCALE GENOMIC DNA]</scope>
    <source>
        <strain evidence="1 4">NBRC 12513</strain>
    </source>
</reference>
<protein>
    <submittedName>
        <fullName evidence="2">Putative dehydrogenase</fullName>
    </submittedName>
</protein>
<organism evidence="2 3">
    <name type="scientific">Actinoplanes lobatus</name>
    <dbReference type="NCBI Taxonomy" id="113568"/>
    <lineage>
        <taxon>Bacteria</taxon>
        <taxon>Bacillati</taxon>
        <taxon>Actinomycetota</taxon>
        <taxon>Actinomycetes</taxon>
        <taxon>Micromonosporales</taxon>
        <taxon>Micromonosporaceae</taxon>
        <taxon>Actinoplanes</taxon>
    </lineage>
</organism>
<proteinExistence type="predicted"/>
<dbReference type="AlphaFoldDB" id="A0A7W7MHX3"/>
<dbReference type="Gene3D" id="3.40.50.720">
    <property type="entry name" value="NAD(P)-binding Rossmann-like Domain"/>
    <property type="match status" value="1"/>
</dbReference>
<dbReference type="InterPro" id="IPR051450">
    <property type="entry name" value="Gfo/Idh/MocA_Oxidoreductases"/>
</dbReference>
<dbReference type="PANTHER" id="PTHR43377:SF1">
    <property type="entry name" value="BILIVERDIN REDUCTASE A"/>
    <property type="match status" value="1"/>
</dbReference>
<accession>A0A7W7MHX3</accession>
<keyword evidence="4" id="KW-1185">Reference proteome</keyword>
<dbReference type="Gene3D" id="3.30.360.10">
    <property type="entry name" value="Dihydrodipicolinate Reductase, domain 2"/>
    <property type="match status" value="1"/>
</dbReference>
<name>A0A7W7MHX3_9ACTN</name>
<dbReference type="InterPro" id="IPR036291">
    <property type="entry name" value="NAD(P)-bd_dom_sf"/>
</dbReference>